<gene>
    <name evidence="11" type="ORF">F0919_10985</name>
</gene>
<dbReference type="GO" id="GO:0016020">
    <property type="term" value="C:membrane"/>
    <property type="evidence" value="ECO:0007669"/>
    <property type="project" value="InterPro"/>
</dbReference>
<dbReference type="PANTHER" id="PTHR24421:SF10">
    <property type="entry name" value="NITRATE_NITRITE SENSOR PROTEIN NARQ"/>
    <property type="match status" value="1"/>
</dbReference>
<dbReference type="PANTHER" id="PTHR24421">
    <property type="entry name" value="NITRATE/NITRITE SENSOR PROTEIN NARX-RELATED"/>
    <property type="match status" value="1"/>
</dbReference>
<dbReference type="GO" id="GO:0046983">
    <property type="term" value="F:protein dimerization activity"/>
    <property type="evidence" value="ECO:0007669"/>
    <property type="project" value="InterPro"/>
</dbReference>
<keyword evidence="5" id="KW-0547">Nucleotide-binding</keyword>
<dbReference type="InterPro" id="IPR036890">
    <property type="entry name" value="HATPase_C_sf"/>
</dbReference>
<dbReference type="EC" id="2.7.13.3" evidence="2"/>
<dbReference type="Gene3D" id="3.30.565.10">
    <property type="entry name" value="Histidine kinase-like ATPase, C-terminal domain"/>
    <property type="match status" value="1"/>
</dbReference>
<evidence type="ECO:0000256" key="8">
    <source>
        <dbReference type="ARBA" id="ARBA00023012"/>
    </source>
</evidence>
<proteinExistence type="predicted"/>
<evidence type="ECO:0000256" key="6">
    <source>
        <dbReference type="ARBA" id="ARBA00022777"/>
    </source>
</evidence>
<evidence type="ECO:0000313" key="12">
    <source>
        <dbReference type="Proteomes" id="UP000323632"/>
    </source>
</evidence>
<keyword evidence="12" id="KW-1185">Reference proteome</keyword>
<comment type="catalytic activity">
    <reaction evidence="1">
        <text>ATP + protein L-histidine = ADP + protein N-phospho-L-histidine.</text>
        <dbReference type="EC" id="2.7.13.3"/>
    </reaction>
</comment>
<dbReference type="InterPro" id="IPR050482">
    <property type="entry name" value="Sensor_HK_TwoCompSys"/>
</dbReference>
<dbReference type="Proteomes" id="UP000323632">
    <property type="component" value="Unassembled WGS sequence"/>
</dbReference>
<evidence type="ECO:0000256" key="9">
    <source>
        <dbReference type="SAM" id="Phobius"/>
    </source>
</evidence>
<evidence type="ECO:0000256" key="5">
    <source>
        <dbReference type="ARBA" id="ARBA00022741"/>
    </source>
</evidence>
<reference evidence="11 12" key="1">
    <citation type="submission" date="2019-09" db="EMBL/GenBank/DDBJ databases">
        <title>Genome sequence and assembly of Taibaiella sp.</title>
        <authorList>
            <person name="Chhetri G."/>
        </authorList>
    </citation>
    <scope>NUCLEOTIDE SEQUENCE [LARGE SCALE GENOMIC DNA]</scope>
    <source>
        <strain evidence="11 12">KVB11</strain>
    </source>
</reference>
<dbReference type="Pfam" id="PF02518">
    <property type="entry name" value="HATPase_c"/>
    <property type="match status" value="1"/>
</dbReference>
<keyword evidence="9" id="KW-0472">Membrane</keyword>
<keyword evidence="6 11" id="KW-0418">Kinase</keyword>
<dbReference type="InterPro" id="IPR005467">
    <property type="entry name" value="His_kinase_dom"/>
</dbReference>
<dbReference type="Pfam" id="PF07730">
    <property type="entry name" value="HisKA_3"/>
    <property type="match status" value="1"/>
</dbReference>
<evidence type="ECO:0000256" key="1">
    <source>
        <dbReference type="ARBA" id="ARBA00000085"/>
    </source>
</evidence>
<dbReference type="InterPro" id="IPR003594">
    <property type="entry name" value="HATPase_dom"/>
</dbReference>
<evidence type="ECO:0000256" key="7">
    <source>
        <dbReference type="ARBA" id="ARBA00022840"/>
    </source>
</evidence>
<dbReference type="RefSeq" id="WP_150032787.1">
    <property type="nucleotide sequence ID" value="NZ_VWSH01000002.1"/>
</dbReference>
<dbReference type="GO" id="GO:0000155">
    <property type="term" value="F:phosphorelay sensor kinase activity"/>
    <property type="evidence" value="ECO:0007669"/>
    <property type="project" value="InterPro"/>
</dbReference>
<keyword evidence="3" id="KW-0597">Phosphoprotein</keyword>
<dbReference type="AlphaFoldDB" id="A0A5M6CIS0"/>
<dbReference type="GO" id="GO:0005524">
    <property type="term" value="F:ATP binding"/>
    <property type="evidence" value="ECO:0007669"/>
    <property type="project" value="UniProtKB-KW"/>
</dbReference>
<dbReference type="SUPFAM" id="SSF55874">
    <property type="entry name" value="ATPase domain of HSP90 chaperone/DNA topoisomerase II/histidine kinase"/>
    <property type="match status" value="1"/>
</dbReference>
<dbReference type="Gene3D" id="1.20.5.1930">
    <property type="match status" value="1"/>
</dbReference>
<keyword evidence="7" id="KW-0067">ATP-binding</keyword>
<evidence type="ECO:0000256" key="4">
    <source>
        <dbReference type="ARBA" id="ARBA00022679"/>
    </source>
</evidence>
<evidence type="ECO:0000313" key="11">
    <source>
        <dbReference type="EMBL" id="KAA5535108.1"/>
    </source>
</evidence>
<feature type="domain" description="Histidine kinase" evidence="10">
    <location>
        <begin position="74"/>
        <end position="259"/>
    </location>
</feature>
<evidence type="ECO:0000256" key="3">
    <source>
        <dbReference type="ARBA" id="ARBA00022553"/>
    </source>
</evidence>
<keyword evidence="9" id="KW-1133">Transmembrane helix</keyword>
<evidence type="ECO:0000256" key="2">
    <source>
        <dbReference type="ARBA" id="ARBA00012438"/>
    </source>
</evidence>
<dbReference type="InterPro" id="IPR011712">
    <property type="entry name" value="Sig_transdc_His_kin_sub3_dim/P"/>
</dbReference>
<dbReference type="EMBL" id="VWSH01000002">
    <property type="protein sequence ID" value="KAA5535108.1"/>
    <property type="molecule type" value="Genomic_DNA"/>
</dbReference>
<accession>A0A5M6CIS0</accession>
<feature type="transmembrane region" description="Helical" evidence="9">
    <location>
        <begin position="12"/>
        <end position="32"/>
    </location>
</feature>
<protein>
    <recommendedName>
        <fullName evidence="2">histidine kinase</fullName>
        <ecNumber evidence="2">2.7.13.3</ecNumber>
    </recommendedName>
</protein>
<dbReference type="PROSITE" id="PS50109">
    <property type="entry name" value="HIS_KIN"/>
    <property type="match status" value="1"/>
</dbReference>
<evidence type="ECO:0000259" key="10">
    <source>
        <dbReference type="PROSITE" id="PS50109"/>
    </source>
</evidence>
<comment type="caution">
    <text evidence="11">The sequence shown here is derived from an EMBL/GenBank/DDBJ whole genome shotgun (WGS) entry which is preliminary data.</text>
</comment>
<dbReference type="CDD" id="cd16917">
    <property type="entry name" value="HATPase_UhpB-NarQ-NarX-like"/>
    <property type="match status" value="1"/>
</dbReference>
<organism evidence="11 12">
    <name type="scientific">Taibaiella lutea</name>
    <dbReference type="NCBI Taxonomy" id="2608001"/>
    <lineage>
        <taxon>Bacteria</taxon>
        <taxon>Pseudomonadati</taxon>
        <taxon>Bacteroidota</taxon>
        <taxon>Chitinophagia</taxon>
        <taxon>Chitinophagales</taxon>
        <taxon>Chitinophagaceae</taxon>
        <taxon>Taibaiella</taxon>
    </lineage>
</organism>
<sequence length="259" mass="29963">MLQDIQNEIVIYYLAGTLVIILLVSAIIFYVFQHQKKVNAFRLQLQQEEIKRQQAIYAALQEGEEKERNRIAEELHDGISAKLSGLNMNLEYLIAGNAEKETRELLRKTFDGISETIDELREVSHNLQPLFFDEKDMQQLLQRYIEQLNSKNECNYKLYYEANLREIDRAVKLHSYRIVTELLHNVHKHAKATQASVQVIRDDDKLEIIVEDNGIGFKNTDTFNGIGLANIRNRVMLNMGLINMDTSDKGTTIIVELPL</sequence>
<name>A0A5M6CIS0_9BACT</name>
<keyword evidence="8" id="KW-0902">Two-component regulatory system</keyword>
<keyword evidence="9" id="KW-0812">Transmembrane</keyword>
<keyword evidence="4" id="KW-0808">Transferase</keyword>